<proteinExistence type="predicted"/>
<sequence>MFKATKSIRTLVLGMALTQTLIGAAGAQTTAPPPLPDGVFAAERDIRLATAGSYALDPMHTGVVVRVSHLGYSYSIFRFDKAQGTLTWDPAAVAQSKLSVSVPTASITTNVDGFAKELAGDGYLKSASFPDATFVSSAFRQTDAMHGKVDGQFTLLGKTRPLTFDVTLVGAGKGFMGRPRIGVNARAAINPQDHGLPPFFTDPIEIVIDTEFERAP</sequence>
<dbReference type="AlphaFoldDB" id="A0A5C8PU03"/>
<dbReference type="OrthoDB" id="9811006at2"/>
<gene>
    <name evidence="3" type="ORF">FHP25_04605</name>
</gene>
<dbReference type="PANTHER" id="PTHR34406">
    <property type="entry name" value="PROTEIN YCEI"/>
    <property type="match status" value="1"/>
</dbReference>
<accession>A0A5C8PU03</accession>
<dbReference type="Gene3D" id="2.40.128.110">
    <property type="entry name" value="Lipid/polyisoprenoid-binding, YceI-like"/>
    <property type="match status" value="1"/>
</dbReference>
<feature type="signal peptide" evidence="1">
    <location>
        <begin position="1"/>
        <end position="27"/>
    </location>
</feature>
<protein>
    <submittedName>
        <fullName evidence="3">Polyisoprenoid-binding protein</fullName>
    </submittedName>
</protein>
<organism evidence="3 4">
    <name type="scientific">Vineibacter terrae</name>
    <dbReference type="NCBI Taxonomy" id="2586908"/>
    <lineage>
        <taxon>Bacteria</taxon>
        <taxon>Pseudomonadati</taxon>
        <taxon>Pseudomonadota</taxon>
        <taxon>Alphaproteobacteria</taxon>
        <taxon>Hyphomicrobiales</taxon>
        <taxon>Vineibacter</taxon>
    </lineage>
</organism>
<dbReference type="SUPFAM" id="SSF101874">
    <property type="entry name" value="YceI-like"/>
    <property type="match status" value="1"/>
</dbReference>
<dbReference type="InterPro" id="IPR007372">
    <property type="entry name" value="Lipid/polyisoprenoid-bd_YceI"/>
</dbReference>
<dbReference type="Proteomes" id="UP000321638">
    <property type="component" value="Unassembled WGS sequence"/>
</dbReference>
<evidence type="ECO:0000313" key="4">
    <source>
        <dbReference type="Proteomes" id="UP000321638"/>
    </source>
</evidence>
<dbReference type="InterPro" id="IPR036761">
    <property type="entry name" value="TTHA0802/YceI-like_sf"/>
</dbReference>
<evidence type="ECO:0000256" key="1">
    <source>
        <dbReference type="SAM" id="SignalP"/>
    </source>
</evidence>
<dbReference type="EMBL" id="VDUZ01000004">
    <property type="protein sequence ID" value="TXL80318.1"/>
    <property type="molecule type" value="Genomic_DNA"/>
</dbReference>
<dbReference type="SMART" id="SM00867">
    <property type="entry name" value="YceI"/>
    <property type="match status" value="1"/>
</dbReference>
<feature type="chain" id="PRO_5023114581" evidence="1">
    <location>
        <begin position="28"/>
        <end position="216"/>
    </location>
</feature>
<keyword evidence="1" id="KW-0732">Signal</keyword>
<reference evidence="3 4" key="1">
    <citation type="submission" date="2019-06" db="EMBL/GenBank/DDBJ databases">
        <title>New taxonomy in bacterial strain CC-CFT640, isolated from vineyard.</title>
        <authorList>
            <person name="Lin S.-Y."/>
            <person name="Tsai C.-F."/>
            <person name="Young C.-C."/>
        </authorList>
    </citation>
    <scope>NUCLEOTIDE SEQUENCE [LARGE SCALE GENOMIC DNA]</scope>
    <source>
        <strain evidence="3 4">CC-CFT640</strain>
    </source>
</reference>
<name>A0A5C8PU03_9HYPH</name>
<dbReference type="PANTHER" id="PTHR34406:SF1">
    <property type="entry name" value="PROTEIN YCEI"/>
    <property type="match status" value="1"/>
</dbReference>
<comment type="caution">
    <text evidence="3">The sequence shown here is derived from an EMBL/GenBank/DDBJ whole genome shotgun (WGS) entry which is preliminary data.</text>
</comment>
<keyword evidence="4" id="KW-1185">Reference proteome</keyword>
<dbReference type="Pfam" id="PF04264">
    <property type="entry name" value="YceI"/>
    <property type="match status" value="1"/>
</dbReference>
<evidence type="ECO:0000313" key="3">
    <source>
        <dbReference type="EMBL" id="TXL80318.1"/>
    </source>
</evidence>
<dbReference type="RefSeq" id="WP_147845733.1">
    <property type="nucleotide sequence ID" value="NZ_VDUZ01000004.1"/>
</dbReference>
<evidence type="ECO:0000259" key="2">
    <source>
        <dbReference type="SMART" id="SM00867"/>
    </source>
</evidence>
<feature type="domain" description="Lipid/polyisoprenoid-binding YceI-like" evidence="2">
    <location>
        <begin position="53"/>
        <end position="213"/>
    </location>
</feature>